<dbReference type="OrthoDB" id="5399006at2759"/>
<dbReference type="PANTHER" id="PTHR43431:SF7">
    <property type="entry name" value="OXIDOREDUCTASE, SHORT CHAIN DEHYDROGENASE_REDUCTASE FAMILY (AFU_ORTHOLOGUE AFUA_5G14000)"/>
    <property type="match status" value="1"/>
</dbReference>
<comment type="caution">
    <text evidence="1">The sequence shown here is derived from an EMBL/GenBank/DDBJ whole genome shotgun (WGS) entry which is preliminary data.</text>
</comment>
<dbReference type="Pfam" id="PF00106">
    <property type="entry name" value="adh_short"/>
    <property type="match status" value="1"/>
</dbReference>
<dbReference type="InterPro" id="IPR036291">
    <property type="entry name" value="NAD(P)-bd_dom_sf"/>
</dbReference>
<gene>
    <name evidence="1" type="ORF">BCR33DRAFT_715437</name>
</gene>
<name>A0A1Y2CJP8_9FUNG</name>
<proteinExistence type="predicted"/>
<dbReference type="Gene3D" id="3.40.50.720">
    <property type="entry name" value="NAD(P)-binding Rossmann-like Domain"/>
    <property type="match status" value="1"/>
</dbReference>
<accession>A0A1Y2CJP8</accession>
<dbReference type="EMBL" id="MCGO01000015">
    <property type="protein sequence ID" value="ORY47074.1"/>
    <property type="molecule type" value="Genomic_DNA"/>
</dbReference>
<dbReference type="Proteomes" id="UP000193642">
    <property type="component" value="Unassembled WGS sequence"/>
</dbReference>
<protein>
    <submittedName>
        <fullName evidence="1">NAD(P)-binding protein</fullName>
    </submittedName>
</protein>
<reference evidence="1 2" key="1">
    <citation type="submission" date="2016-07" db="EMBL/GenBank/DDBJ databases">
        <title>Pervasive Adenine N6-methylation of Active Genes in Fungi.</title>
        <authorList>
            <consortium name="DOE Joint Genome Institute"/>
            <person name="Mondo S.J."/>
            <person name="Dannebaum R.O."/>
            <person name="Kuo R.C."/>
            <person name="Labutti K."/>
            <person name="Haridas S."/>
            <person name="Kuo A."/>
            <person name="Salamov A."/>
            <person name="Ahrendt S.R."/>
            <person name="Lipzen A."/>
            <person name="Sullivan W."/>
            <person name="Andreopoulos W.B."/>
            <person name="Clum A."/>
            <person name="Lindquist E."/>
            <person name="Daum C."/>
            <person name="Ramamoorthy G.K."/>
            <person name="Gryganskyi A."/>
            <person name="Culley D."/>
            <person name="Magnuson J.K."/>
            <person name="James T.Y."/>
            <person name="O'Malley M.A."/>
            <person name="Stajich J.E."/>
            <person name="Spatafora J.W."/>
            <person name="Visel A."/>
            <person name="Grigoriev I.V."/>
        </authorList>
    </citation>
    <scope>NUCLEOTIDE SEQUENCE [LARGE SCALE GENOMIC DNA]</scope>
    <source>
        <strain evidence="1 2">JEL800</strain>
    </source>
</reference>
<evidence type="ECO:0000313" key="2">
    <source>
        <dbReference type="Proteomes" id="UP000193642"/>
    </source>
</evidence>
<sequence length="237" mass="25266">MSLQKSCIVAGTGPGNGAALARAFSKEGFHIVLLARSSDFIQSLASELGNATAITCDLSDEASIAQAAKRIESECPPVEVLIFNAGGASTFRPGTLLNVSPSDLLKTIAARTTGPLSLSQHILPGMVTRKKGSIFFTGATASTRGSKNFALLAIPSFSTKALAESMAREFMPKGIHVSHIVLDGSLESECAREWKPNAGPDDFMQPKDVAASYVMLHNQPRSTWTFELVLRPSVEEW</sequence>
<dbReference type="PANTHER" id="PTHR43431">
    <property type="entry name" value="OXIDOREDUCTASE, SHORT CHAIN DEHYDROGENASE/REDUCTASE FAMILY (AFU_ORTHOLOGUE AFUA_5G14000)"/>
    <property type="match status" value="1"/>
</dbReference>
<dbReference type="SUPFAM" id="SSF51735">
    <property type="entry name" value="NAD(P)-binding Rossmann-fold domains"/>
    <property type="match status" value="1"/>
</dbReference>
<evidence type="ECO:0000313" key="1">
    <source>
        <dbReference type="EMBL" id="ORY47074.1"/>
    </source>
</evidence>
<keyword evidence="2" id="KW-1185">Reference proteome</keyword>
<dbReference type="AlphaFoldDB" id="A0A1Y2CJP8"/>
<dbReference type="InterPro" id="IPR002347">
    <property type="entry name" value="SDR_fam"/>
</dbReference>
<dbReference type="STRING" id="329046.A0A1Y2CJP8"/>
<organism evidence="1 2">
    <name type="scientific">Rhizoclosmatium globosum</name>
    <dbReference type="NCBI Taxonomy" id="329046"/>
    <lineage>
        <taxon>Eukaryota</taxon>
        <taxon>Fungi</taxon>
        <taxon>Fungi incertae sedis</taxon>
        <taxon>Chytridiomycota</taxon>
        <taxon>Chytridiomycota incertae sedis</taxon>
        <taxon>Chytridiomycetes</taxon>
        <taxon>Chytridiales</taxon>
        <taxon>Chytriomycetaceae</taxon>
        <taxon>Rhizoclosmatium</taxon>
    </lineage>
</organism>